<reference evidence="12" key="2">
    <citation type="submission" date="2025-08" db="UniProtKB">
        <authorList>
            <consortium name="Ensembl"/>
        </authorList>
    </citation>
    <scope>IDENTIFICATION</scope>
    <source>
        <strain evidence="12">Thorbecke</strain>
    </source>
</reference>
<dbReference type="Pfam" id="PF03144">
    <property type="entry name" value="GTP_EFTU_D2"/>
    <property type="match status" value="1"/>
</dbReference>
<dbReference type="Gene3D" id="3.40.50.300">
    <property type="entry name" value="P-loop containing nucleotide triphosphate hydrolases"/>
    <property type="match status" value="1"/>
</dbReference>
<evidence type="ECO:0000256" key="6">
    <source>
        <dbReference type="ARBA" id="ARBA00022917"/>
    </source>
</evidence>
<dbReference type="SUPFAM" id="SSF52540">
    <property type="entry name" value="P-loop containing nucleoside triphosphate hydrolases"/>
    <property type="match status" value="1"/>
</dbReference>
<reference evidence="12" key="3">
    <citation type="submission" date="2025-09" db="UniProtKB">
        <authorList>
            <consortium name="Ensembl"/>
        </authorList>
    </citation>
    <scope>IDENTIFICATION</scope>
    <source>
        <strain evidence="12">Thorbecke</strain>
    </source>
</reference>
<dbReference type="GO" id="GO:0003924">
    <property type="term" value="F:GTPase activity"/>
    <property type="evidence" value="ECO:0007669"/>
    <property type="project" value="InterPro"/>
</dbReference>
<feature type="region of interest" description="Disordered" evidence="10">
    <location>
        <begin position="1"/>
        <end position="23"/>
    </location>
</feature>
<evidence type="ECO:0000256" key="2">
    <source>
        <dbReference type="ARBA" id="ARBA00011986"/>
    </source>
</evidence>
<dbReference type="EC" id="3.6.5.3" evidence="2"/>
<dbReference type="InterPro" id="IPR044127">
    <property type="entry name" value="eIF2g_dom_2"/>
</dbReference>
<dbReference type="InterPro" id="IPR000795">
    <property type="entry name" value="T_Tr_GTP-bd_dom"/>
</dbReference>
<dbReference type="Ensembl" id="ENSOCUT00000062641.1">
    <property type="protein sequence ID" value="ENSOCUP00000044590.1"/>
    <property type="gene ID" value="ENSOCUG00000006592.4"/>
</dbReference>
<dbReference type="GO" id="GO:0001731">
    <property type="term" value="P:formation of translation preinitiation complex"/>
    <property type="evidence" value="ECO:0007669"/>
    <property type="project" value="TreeGrafter"/>
</dbReference>
<evidence type="ECO:0000256" key="10">
    <source>
        <dbReference type="SAM" id="MobiDB-lite"/>
    </source>
</evidence>
<dbReference type="InterPro" id="IPR027417">
    <property type="entry name" value="P-loop_NTPase"/>
</dbReference>
<dbReference type="PANTHER" id="PTHR42854">
    <property type="entry name" value="EUKARYOTIC TRANSLATION INITIATION FACTOR 2 SUBUNIT 3 FAMILY MEMBER"/>
    <property type="match status" value="1"/>
</dbReference>
<feature type="domain" description="Tr-type G" evidence="11">
    <location>
        <begin position="52"/>
        <end position="261"/>
    </location>
</feature>
<dbReference type="Bgee" id="ENSOCUG00000006592">
    <property type="expression patterns" value="Expressed in embryo and 15 other cell types or tissues"/>
</dbReference>
<dbReference type="GO" id="GO:0005525">
    <property type="term" value="F:GTP binding"/>
    <property type="evidence" value="ECO:0007669"/>
    <property type="project" value="UniProtKB-KW"/>
</dbReference>
<dbReference type="InterPro" id="IPR015256">
    <property type="entry name" value="eIF2g_C"/>
</dbReference>
<dbReference type="SUPFAM" id="SSF50447">
    <property type="entry name" value="Translation proteins"/>
    <property type="match status" value="1"/>
</dbReference>
<dbReference type="Proteomes" id="UP000001811">
    <property type="component" value="Chromosome X"/>
</dbReference>
<dbReference type="FunFam" id="3.40.50.300:FF:000065">
    <property type="entry name" value="Eukaryotic translation initiation factor 2 subunit gamma"/>
    <property type="match status" value="1"/>
</dbReference>
<dbReference type="InterPro" id="IPR009001">
    <property type="entry name" value="Transl_elong_EF1A/Init_IF2_C"/>
</dbReference>
<keyword evidence="3" id="KW-0396">Initiation factor</keyword>
<keyword evidence="13" id="KW-1185">Reference proteome</keyword>
<dbReference type="InterPro" id="IPR009000">
    <property type="entry name" value="Transl_B-barrel_sf"/>
</dbReference>
<dbReference type="GO" id="GO:0005850">
    <property type="term" value="C:eukaryotic translation initiation factor 2 complex"/>
    <property type="evidence" value="ECO:0007669"/>
    <property type="project" value="TreeGrafter"/>
</dbReference>
<dbReference type="GO" id="GO:0005829">
    <property type="term" value="C:cytosol"/>
    <property type="evidence" value="ECO:0007669"/>
    <property type="project" value="TreeGrafter"/>
</dbReference>
<comment type="similarity">
    <text evidence="1">Belongs to the TRAFAC class translation factor GTPase superfamily. Classic translation factor GTPase family. EF-Tu/EF-1A subfamily.</text>
</comment>
<dbReference type="CDD" id="cd01888">
    <property type="entry name" value="eIF2_gamma"/>
    <property type="match status" value="1"/>
</dbReference>
<keyword evidence="5" id="KW-0378">Hydrolase</keyword>
<keyword evidence="6" id="KW-0648">Protein biosynthesis</keyword>
<reference evidence="12 13" key="1">
    <citation type="journal article" date="2011" name="Nature">
        <title>A high-resolution map of human evolutionary constraint using 29 mammals.</title>
        <authorList>
            <person name="Lindblad-Toh K."/>
            <person name="Garber M."/>
            <person name="Zuk O."/>
            <person name="Lin M.F."/>
            <person name="Parker B.J."/>
            <person name="Washietl S."/>
            <person name="Kheradpour P."/>
            <person name="Ernst J."/>
            <person name="Jordan G."/>
            <person name="Mauceli E."/>
            <person name="Ward L.D."/>
            <person name="Lowe C.B."/>
            <person name="Holloway A.K."/>
            <person name="Clamp M."/>
            <person name="Gnerre S."/>
            <person name="Alfoldi J."/>
            <person name="Beal K."/>
            <person name="Chang J."/>
            <person name="Clawson H."/>
            <person name="Cuff J."/>
            <person name="Di Palma F."/>
            <person name="Fitzgerald S."/>
            <person name="Flicek P."/>
            <person name="Guttman M."/>
            <person name="Hubisz M.J."/>
            <person name="Jaffe D.B."/>
            <person name="Jungreis I."/>
            <person name="Kent W.J."/>
            <person name="Kostka D."/>
            <person name="Lara M."/>
            <person name="Martins A.L."/>
            <person name="Massingham T."/>
            <person name="Moltke I."/>
            <person name="Raney B.J."/>
            <person name="Rasmussen M.D."/>
            <person name="Robinson J."/>
            <person name="Stark A."/>
            <person name="Vilella A.J."/>
            <person name="Wen J."/>
            <person name="Xie X."/>
            <person name="Zody M.C."/>
            <person name="Baldwin J."/>
            <person name="Bloom T."/>
            <person name="Chin C.W."/>
            <person name="Heiman D."/>
            <person name="Nicol R."/>
            <person name="Nusbaum C."/>
            <person name="Young S."/>
            <person name="Wilkinson J."/>
            <person name="Worley K.C."/>
            <person name="Kovar C.L."/>
            <person name="Muzny D.M."/>
            <person name="Gibbs R.A."/>
            <person name="Cree A."/>
            <person name="Dihn H.H."/>
            <person name="Fowler G."/>
            <person name="Jhangiani S."/>
            <person name="Joshi V."/>
            <person name="Lee S."/>
            <person name="Lewis L.R."/>
            <person name="Nazareth L.V."/>
            <person name="Okwuonu G."/>
            <person name="Santibanez J."/>
            <person name="Warren W.C."/>
            <person name="Mardis E.R."/>
            <person name="Weinstock G.M."/>
            <person name="Wilson R.K."/>
            <person name="Delehaunty K."/>
            <person name="Dooling D."/>
            <person name="Fronik C."/>
            <person name="Fulton L."/>
            <person name="Fulton B."/>
            <person name="Graves T."/>
            <person name="Minx P."/>
            <person name="Sodergren E."/>
            <person name="Birney E."/>
            <person name="Margulies E.H."/>
            <person name="Herrero J."/>
            <person name="Green E.D."/>
            <person name="Haussler D."/>
            <person name="Siepel A."/>
            <person name="Goldman N."/>
            <person name="Pollard K.S."/>
            <person name="Pedersen J.S."/>
            <person name="Lander E.S."/>
            <person name="Kellis M."/>
        </authorList>
    </citation>
    <scope>NUCLEOTIDE SEQUENCE [LARGE SCALE GENOMIC DNA]</scope>
    <source>
        <strain evidence="12 13">Thorbecke inbred</strain>
    </source>
</reference>
<organism evidence="12 13">
    <name type="scientific">Oryctolagus cuniculus</name>
    <name type="common">Rabbit</name>
    <dbReference type="NCBI Taxonomy" id="9986"/>
    <lineage>
        <taxon>Eukaryota</taxon>
        <taxon>Metazoa</taxon>
        <taxon>Chordata</taxon>
        <taxon>Craniata</taxon>
        <taxon>Vertebrata</taxon>
        <taxon>Euteleostomi</taxon>
        <taxon>Mammalia</taxon>
        <taxon>Eutheria</taxon>
        <taxon>Euarchontoglires</taxon>
        <taxon>Glires</taxon>
        <taxon>Lagomorpha</taxon>
        <taxon>Leporidae</taxon>
        <taxon>Oryctolagus</taxon>
    </lineage>
</organism>
<evidence type="ECO:0000256" key="9">
    <source>
        <dbReference type="ARBA" id="ARBA00048107"/>
    </source>
</evidence>
<evidence type="ECO:0000313" key="13">
    <source>
        <dbReference type="Proteomes" id="UP000001811"/>
    </source>
</evidence>
<dbReference type="CDD" id="cd03688">
    <property type="entry name" value="eIF2_gamma_II"/>
    <property type="match status" value="1"/>
</dbReference>
<evidence type="ECO:0000256" key="7">
    <source>
        <dbReference type="ARBA" id="ARBA00023134"/>
    </source>
</evidence>
<evidence type="ECO:0000256" key="4">
    <source>
        <dbReference type="ARBA" id="ARBA00022741"/>
    </source>
</evidence>
<protein>
    <recommendedName>
        <fullName evidence="2">protein-synthesizing GTPase</fullName>
        <ecNumber evidence="2">3.6.5.3</ecNumber>
    </recommendedName>
</protein>
<evidence type="ECO:0000256" key="5">
    <source>
        <dbReference type="ARBA" id="ARBA00022801"/>
    </source>
</evidence>
<dbReference type="AlphaFoldDB" id="A0A5F9DE91"/>
<dbReference type="SUPFAM" id="SSF50465">
    <property type="entry name" value="EF-Tu/eEF-1alpha/eIF2-gamma C-terminal domain"/>
    <property type="match status" value="1"/>
</dbReference>
<evidence type="ECO:0000313" key="12">
    <source>
        <dbReference type="Ensembl" id="ENSOCUP00000044590.1"/>
    </source>
</evidence>
<dbReference type="InterPro" id="IPR050543">
    <property type="entry name" value="eIF2G"/>
</dbReference>
<comment type="catalytic activity">
    <reaction evidence="9">
        <text>GTP + H2O = GDP + phosphate + H(+)</text>
        <dbReference type="Rhea" id="RHEA:19669"/>
        <dbReference type="ChEBI" id="CHEBI:15377"/>
        <dbReference type="ChEBI" id="CHEBI:15378"/>
        <dbReference type="ChEBI" id="CHEBI:37565"/>
        <dbReference type="ChEBI" id="CHEBI:43474"/>
        <dbReference type="ChEBI" id="CHEBI:58189"/>
        <dbReference type="EC" id="3.6.5.3"/>
    </reaction>
</comment>
<dbReference type="Gene3D" id="2.40.30.10">
    <property type="entry name" value="Translation factors"/>
    <property type="match status" value="1"/>
</dbReference>
<evidence type="ECO:0000256" key="3">
    <source>
        <dbReference type="ARBA" id="ARBA00022540"/>
    </source>
</evidence>
<dbReference type="GO" id="GO:0000049">
    <property type="term" value="F:tRNA binding"/>
    <property type="evidence" value="ECO:0007669"/>
    <property type="project" value="InterPro"/>
</dbReference>
<proteinExistence type="inferred from homology"/>
<comment type="subunit">
    <text evidence="8">Eukaryotic translation initiation factor 2 eIF2 is a heterotrimeric complex composed of an alpha (EIF2S1), a beta (EIF2S2) and a gamma (EIF2S3) chain. eIF2 is member of the 43S pre-initiation complex (43S PIC). Interacts (via C-terminus) with CDC123; the interaction is direct.</text>
</comment>
<dbReference type="EMBL" id="AAGW02040886">
    <property type="status" value="NOT_ANNOTATED_CDS"/>
    <property type="molecule type" value="Genomic_DNA"/>
</dbReference>
<keyword evidence="7" id="KW-0342">GTP-binding</keyword>
<dbReference type="CDD" id="cd15490">
    <property type="entry name" value="eIF2_gamma_III"/>
    <property type="match status" value="1"/>
</dbReference>
<dbReference type="PANTHER" id="PTHR42854:SF3">
    <property type="entry name" value="EUKARYOTIC TRANSLATION INITIATION FACTOR 2 SUBUNIT 3-RELATED"/>
    <property type="match status" value="1"/>
</dbReference>
<dbReference type="GO" id="GO:0003743">
    <property type="term" value="F:translation initiation factor activity"/>
    <property type="evidence" value="ECO:0007669"/>
    <property type="project" value="UniProtKB-KW"/>
</dbReference>
<gene>
    <name evidence="12" type="primary">EIF2S3B</name>
</gene>
<accession>A0A5F9DE91</accession>
<dbReference type="NCBIfam" id="NF003077">
    <property type="entry name" value="PRK04000.1"/>
    <property type="match status" value="1"/>
</dbReference>
<evidence type="ECO:0000259" key="11">
    <source>
        <dbReference type="PROSITE" id="PS51722"/>
    </source>
</evidence>
<dbReference type="Pfam" id="PF00009">
    <property type="entry name" value="GTP_EFTU"/>
    <property type="match status" value="1"/>
</dbReference>
<keyword evidence="4" id="KW-0547">Nucleotide-binding</keyword>
<dbReference type="GeneTree" id="ENSGT00550000074801"/>
<dbReference type="FunFam" id="2.40.30.10:FF:000009">
    <property type="entry name" value="Eukaryotic translation initiation factor 2 subunit gamma"/>
    <property type="match status" value="1"/>
</dbReference>
<dbReference type="EMBL" id="AAGW02040887">
    <property type="status" value="NOT_ANNOTATED_CDS"/>
    <property type="molecule type" value="Genomic_DNA"/>
</dbReference>
<name>A0A5F9DE91_RABIT</name>
<evidence type="ECO:0000256" key="8">
    <source>
        <dbReference type="ARBA" id="ARBA00046961"/>
    </source>
</evidence>
<dbReference type="Pfam" id="PF09173">
    <property type="entry name" value="eIF2_C"/>
    <property type="match status" value="1"/>
</dbReference>
<dbReference type="PRINTS" id="PR00315">
    <property type="entry name" value="ELONGATNFCT"/>
</dbReference>
<dbReference type="PROSITE" id="PS51722">
    <property type="entry name" value="G_TR_2"/>
    <property type="match status" value="1"/>
</dbReference>
<dbReference type="InterPro" id="IPR004161">
    <property type="entry name" value="EFTu-like_2"/>
</dbReference>
<sequence length="462" mass="50415">MRLPGQLPSSPGKMAGGEAGVTLGQPHLSRQDLATLDVTKLTPLSHEVISRQATINIGTIGHVAHGKSTVVKAISGVHTVRFKNELERNITIKLGYANAKIYKLDDPSCPRPECYRSCGSSTPDEFPTDIPGTKGNFKLVRHVSFVDCPGHDILMATMLNGAAVMDAALLLIAGNESCPQPQTSEHLAAIEIMKLKHILILQNKIDLVKESQAKEQYEQILAFVQGTVAEGAPIIPISAQLKYNIEVVCEYIVKKIPVPPRDFTSEPRLIVIRSFDVNKPGCEVDDLKGGVAGGSILKGVLKVGQEIEVRPGIVSKDSEGKLMCKPIFSKIVSLFAEHNDLQYAAPGGLIAFQMKDIQPVYKFFRILRGSMLVYEVFKQYTIAKVQKLSKNEVLMVNIGSLSTGGRVSAVKADLGKIVLTNPVCTEVGEKIALSRRVEKHWRLIGWGQIRRGVTIKPTVDDD</sequence>
<dbReference type="InterPro" id="IPR044128">
    <property type="entry name" value="eIF2g_GTP-bd"/>
</dbReference>
<evidence type="ECO:0000256" key="1">
    <source>
        <dbReference type="ARBA" id="ARBA00007249"/>
    </source>
</evidence>